<dbReference type="PANTHER" id="PTHR43190">
    <property type="entry name" value="N-ACETYL-D-GLUCOSAMINE KINASE"/>
    <property type="match status" value="1"/>
</dbReference>
<reference evidence="2 3" key="1">
    <citation type="submission" date="2024-02" db="EMBL/GenBank/DDBJ databases">
        <title>STSV induces naive adaptation in Sulfolobus.</title>
        <authorList>
            <person name="Xiang X."/>
            <person name="Song M."/>
        </authorList>
    </citation>
    <scope>NUCLEOTIDE SEQUENCE [LARGE SCALE GENOMIC DNA]</scope>
    <source>
        <strain evidence="2 3">RT2</strain>
    </source>
</reference>
<dbReference type="InterPro" id="IPR043129">
    <property type="entry name" value="ATPase_NBD"/>
</dbReference>
<dbReference type="InterPro" id="IPR002731">
    <property type="entry name" value="ATPase_BadF"/>
</dbReference>
<protein>
    <submittedName>
        <fullName evidence="2">N-acetylglucosamine kinase</fullName>
    </submittedName>
</protein>
<dbReference type="Pfam" id="PF01869">
    <property type="entry name" value="BcrAD_BadFG"/>
    <property type="match status" value="1"/>
</dbReference>
<gene>
    <name evidence="2" type="ORF">V6M85_09690</name>
</gene>
<accession>A0AAX4KXZ9</accession>
<evidence type="ECO:0000259" key="1">
    <source>
        <dbReference type="Pfam" id="PF01869"/>
    </source>
</evidence>
<dbReference type="GeneID" id="89337041"/>
<dbReference type="EMBL" id="CP146016">
    <property type="protein sequence ID" value="WWQ59744.1"/>
    <property type="molecule type" value="Genomic_DNA"/>
</dbReference>
<sequence length="299" mass="32127">MILVGVDGGGSKTAAIAYTCGGSFIGKGTAGPGNFHNVGVEEAVKNVNNAILSATKGMKPDVAYIGLAGIDSRYDYNVMSEALKNVANVSYVDHDGFIALYAETKGKPGVIVIAGTGSVIVGYDGNKRFRYGGLGWLIADEGSAYWVGREALRTLGKILDGRMDRGLLANKMMENLGIKDLDDLIKWAYHEGHKVKEIASLAKIVDEAAKEGDEVALTILKNAAYELASYAVQMAVKIGVNQIYLKGGMFSSSIYFDLFRGYLDNNNIKGLISQHDPEYGALLLAFKYAGCDTRLIEIE</sequence>
<keyword evidence="2" id="KW-0418">Kinase</keyword>
<dbReference type="Gene3D" id="3.30.420.40">
    <property type="match status" value="2"/>
</dbReference>
<dbReference type="GO" id="GO:0016301">
    <property type="term" value="F:kinase activity"/>
    <property type="evidence" value="ECO:0007669"/>
    <property type="project" value="UniProtKB-KW"/>
</dbReference>
<dbReference type="SUPFAM" id="SSF53067">
    <property type="entry name" value="Actin-like ATPase domain"/>
    <property type="match status" value="2"/>
</dbReference>
<dbReference type="InterPro" id="IPR052519">
    <property type="entry name" value="Euk-type_GlcNAc_Kinase"/>
</dbReference>
<dbReference type="PANTHER" id="PTHR43190:SF3">
    <property type="entry name" value="N-ACETYL-D-GLUCOSAMINE KINASE"/>
    <property type="match status" value="1"/>
</dbReference>
<feature type="domain" description="ATPase BadF/BadG/BcrA/BcrD type" evidence="1">
    <location>
        <begin position="4"/>
        <end position="285"/>
    </location>
</feature>
<dbReference type="Proteomes" id="UP001432202">
    <property type="component" value="Chromosome"/>
</dbReference>
<keyword evidence="3" id="KW-1185">Reference proteome</keyword>
<dbReference type="AlphaFoldDB" id="A0AAX4KXZ9"/>
<proteinExistence type="predicted"/>
<evidence type="ECO:0000313" key="2">
    <source>
        <dbReference type="EMBL" id="WWQ59744.1"/>
    </source>
</evidence>
<dbReference type="CDD" id="cd24080">
    <property type="entry name" value="ASKHA_NBD_StHK-like"/>
    <property type="match status" value="1"/>
</dbReference>
<keyword evidence="2" id="KW-0808">Transferase</keyword>
<name>A0AAX4KXZ9_9CREN</name>
<evidence type="ECO:0000313" key="3">
    <source>
        <dbReference type="Proteomes" id="UP001432202"/>
    </source>
</evidence>
<organism evidence="2 3">
    <name type="scientific">Sulfolobus tengchongensis</name>
    <dbReference type="NCBI Taxonomy" id="207809"/>
    <lineage>
        <taxon>Archaea</taxon>
        <taxon>Thermoproteota</taxon>
        <taxon>Thermoprotei</taxon>
        <taxon>Sulfolobales</taxon>
        <taxon>Sulfolobaceae</taxon>
        <taxon>Sulfolobus</taxon>
    </lineage>
</organism>
<dbReference type="RefSeq" id="WP_338599312.1">
    <property type="nucleotide sequence ID" value="NZ_CP146016.1"/>
</dbReference>